<protein>
    <submittedName>
        <fullName evidence="2">Uncharacterized protein</fullName>
    </submittedName>
</protein>
<dbReference type="Proteomes" id="UP000649617">
    <property type="component" value="Unassembled WGS sequence"/>
</dbReference>
<evidence type="ECO:0000313" key="2">
    <source>
        <dbReference type="EMBL" id="CAE7523102.1"/>
    </source>
</evidence>
<evidence type="ECO:0000256" key="1">
    <source>
        <dbReference type="SAM" id="MobiDB-lite"/>
    </source>
</evidence>
<name>A0A812TFB4_SYMPI</name>
<comment type="caution">
    <text evidence="2">The sequence shown here is derived from an EMBL/GenBank/DDBJ whole genome shotgun (WGS) entry which is preliminary data.</text>
</comment>
<dbReference type="OrthoDB" id="407532at2759"/>
<dbReference type="AlphaFoldDB" id="A0A812TFB4"/>
<dbReference type="EMBL" id="CAJNIZ010030338">
    <property type="protein sequence ID" value="CAE7523102.1"/>
    <property type="molecule type" value="Genomic_DNA"/>
</dbReference>
<evidence type="ECO:0000313" key="3">
    <source>
        <dbReference type="Proteomes" id="UP000649617"/>
    </source>
</evidence>
<feature type="non-terminal residue" evidence="2">
    <location>
        <position position="315"/>
    </location>
</feature>
<sequence length="315" mass="35860">MFQKKPKKQEEANEPKNLVEWAKGKSACSFWGAKLNRRLNQCDCGTSFTANKRLSRECISQKAGLVDFSPSLILEADPHIQLWDPKCKCVTKRQEGSDQDRAMLAEKVQGVAAVDFCRNLFAGADQASKHDHFYAYWEWKTDIQNRVNEMLSMHRCQEQLPDPKKIEDLLESGGSLTLKQAWEKVCYDECEDLLNELRETMETVVKTGGLRKNSWSEICVEHVVKKVESHLLGCCGRSCGWNGRTCLHWPFIPPAEQDAWKAECCVEANIERGSAREQMCLSILPDEQAQQKYVEEDLKDPDPGFASSLGEDEHL</sequence>
<gene>
    <name evidence="2" type="ORF">SPIL2461_LOCUS13710</name>
</gene>
<accession>A0A812TFB4</accession>
<organism evidence="2 3">
    <name type="scientific">Symbiodinium pilosum</name>
    <name type="common">Dinoflagellate</name>
    <dbReference type="NCBI Taxonomy" id="2952"/>
    <lineage>
        <taxon>Eukaryota</taxon>
        <taxon>Sar</taxon>
        <taxon>Alveolata</taxon>
        <taxon>Dinophyceae</taxon>
        <taxon>Suessiales</taxon>
        <taxon>Symbiodiniaceae</taxon>
        <taxon>Symbiodinium</taxon>
    </lineage>
</organism>
<feature type="compositionally biased region" description="Basic and acidic residues" evidence="1">
    <location>
        <begin position="293"/>
        <end position="302"/>
    </location>
</feature>
<feature type="region of interest" description="Disordered" evidence="1">
    <location>
        <begin position="292"/>
        <end position="315"/>
    </location>
</feature>
<proteinExistence type="predicted"/>
<keyword evidence="3" id="KW-1185">Reference proteome</keyword>
<reference evidence="2" key="1">
    <citation type="submission" date="2021-02" db="EMBL/GenBank/DDBJ databases">
        <authorList>
            <person name="Dougan E. K."/>
            <person name="Rhodes N."/>
            <person name="Thang M."/>
            <person name="Chan C."/>
        </authorList>
    </citation>
    <scope>NUCLEOTIDE SEQUENCE</scope>
</reference>